<reference evidence="2 3" key="1">
    <citation type="submission" date="2024-04" db="EMBL/GenBank/DDBJ databases">
        <title>Defined microbial consortia suppress multidrug-resistant proinflammatory Enterobacteriaceae via ecological control.</title>
        <authorList>
            <person name="Furuichi M."/>
            <person name="Kawaguchi T."/>
            <person name="Pust M."/>
            <person name="Yasuma K."/>
            <person name="Plichta D."/>
            <person name="Hasegawa N."/>
            <person name="Ohya T."/>
            <person name="Bhattarai S."/>
            <person name="Sasajima S."/>
            <person name="Aoto Y."/>
            <person name="Tuganbaev T."/>
            <person name="Yaginuma M."/>
            <person name="Ueda M."/>
            <person name="Okahashi N."/>
            <person name="Amafuji K."/>
            <person name="Kiridooshi Y."/>
            <person name="Sugita K."/>
            <person name="Strazar M."/>
            <person name="Skelly A."/>
            <person name="Suda W."/>
            <person name="Hattori M."/>
            <person name="Nakamoto N."/>
            <person name="Caballero S."/>
            <person name="Norman J."/>
            <person name="Olle B."/>
            <person name="Tanoue T."/>
            <person name="Arita M."/>
            <person name="Bucci V."/>
            <person name="Atarashi K."/>
            <person name="Xavier R."/>
            <person name="Honda K."/>
        </authorList>
    </citation>
    <scope>NUCLEOTIDE SEQUENCE [LARGE SCALE GENOMIC DNA]</scope>
    <source>
        <strain evidence="3">k34-0107-D12</strain>
    </source>
</reference>
<sequence>MKKIKRLVGLLLVMLMLCLQVVLVSAAPTDIQENIISVEREYLENGDYIETVLAESPIALYGSGTKSGSKTSTYYSNGTALWYVKVTGSFAYTGNSVRCTSAYVDADSYTSFWKITDRSSSRSGNIATARATGTHFYGNTILETIDKSVSLSCSVDGSLY</sequence>
<evidence type="ECO:0000313" key="2">
    <source>
        <dbReference type="EMBL" id="GAA6501314.1"/>
    </source>
</evidence>
<name>A0ABQ0BXP5_9FIRM</name>
<dbReference type="EMBL" id="BAABZQ010000001">
    <property type="protein sequence ID" value="GAA6501314.1"/>
    <property type="molecule type" value="Genomic_DNA"/>
</dbReference>
<feature type="signal peptide" evidence="1">
    <location>
        <begin position="1"/>
        <end position="26"/>
    </location>
</feature>
<gene>
    <name evidence="2" type="ORF">K340107D12_41300</name>
</gene>
<evidence type="ECO:0000256" key="1">
    <source>
        <dbReference type="SAM" id="SignalP"/>
    </source>
</evidence>
<keyword evidence="1" id="KW-0732">Signal</keyword>
<proteinExistence type="predicted"/>
<dbReference type="Proteomes" id="UP001600941">
    <property type="component" value="Unassembled WGS sequence"/>
</dbReference>
<evidence type="ECO:0008006" key="4">
    <source>
        <dbReference type="Google" id="ProtNLM"/>
    </source>
</evidence>
<organism evidence="2 3">
    <name type="scientific">Blautia parvula</name>
    <dbReference type="NCBI Taxonomy" id="2877527"/>
    <lineage>
        <taxon>Bacteria</taxon>
        <taxon>Bacillati</taxon>
        <taxon>Bacillota</taxon>
        <taxon>Clostridia</taxon>
        <taxon>Lachnospirales</taxon>
        <taxon>Lachnospiraceae</taxon>
        <taxon>Blautia</taxon>
    </lineage>
</organism>
<dbReference type="RefSeq" id="WP_033144079.1">
    <property type="nucleotide sequence ID" value="NZ_BAABZQ010000001.1"/>
</dbReference>
<accession>A0ABQ0BXP5</accession>
<comment type="caution">
    <text evidence="2">The sequence shown here is derived from an EMBL/GenBank/DDBJ whole genome shotgun (WGS) entry which is preliminary data.</text>
</comment>
<protein>
    <recommendedName>
        <fullName evidence="4">Ig-like domain-containing protein</fullName>
    </recommendedName>
</protein>
<evidence type="ECO:0000313" key="3">
    <source>
        <dbReference type="Proteomes" id="UP001600941"/>
    </source>
</evidence>
<feature type="chain" id="PRO_5046101555" description="Ig-like domain-containing protein" evidence="1">
    <location>
        <begin position="27"/>
        <end position="160"/>
    </location>
</feature>
<keyword evidence="3" id="KW-1185">Reference proteome</keyword>